<gene>
    <name evidence="1" type="ORF">SAMN05421736_11581</name>
</gene>
<protein>
    <submittedName>
        <fullName evidence="1">Uncharacterized protein</fullName>
    </submittedName>
</protein>
<keyword evidence="2" id="KW-1185">Reference proteome</keyword>
<sequence>MKGKVTFEAQEVCKLLAQKIASLEIQLASEQTAKQAIVKYTEELEQKLEKYEEETGG</sequence>
<organism evidence="1 2">
    <name type="scientific">Evansella caseinilytica</name>
    <dbReference type="NCBI Taxonomy" id="1503961"/>
    <lineage>
        <taxon>Bacteria</taxon>
        <taxon>Bacillati</taxon>
        <taxon>Bacillota</taxon>
        <taxon>Bacilli</taxon>
        <taxon>Bacillales</taxon>
        <taxon>Bacillaceae</taxon>
        <taxon>Evansella</taxon>
    </lineage>
</organism>
<reference evidence="2" key="1">
    <citation type="submission" date="2016-10" db="EMBL/GenBank/DDBJ databases">
        <authorList>
            <person name="Varghese N."/>
            <person name="Submissions S."/>
        </authorList>
    </citation>
    <scope>NUCLEOTIDE SEQUENCE [LARGE SCALE GENOMIC DNA]</scope>
    <source>
        <strain evidence="2">SP</strain>
    </source>
</reference>
<dbReference type="STRING" id="1503961.SAMN05421736_11581"/>
<name>A0A1H3TPJ5_9BACI</name>
<evidence type="ECO:0000313" key="2">
    <source>
        <dbReference type="Proteomes" id="UP000198935"/>
    </source>
</evidence>
<dbReference type="EMBL" id="FNPI01000015">
    <property type="protein sequence ID" value="SDZ51259.1"/>
    <property type="molecule type" value="Genomic_DNA"/>
</dbReference>
<proteinExistence type="predicted"/>
<dbReference type="Proteomes" id="UP000198935">
    <property type="component" value="Unassembled WGS sequence"/>
</dbReference>
<accession>A0A1H3TPJ5</accession>
<dbReference type="AlphaFoldDB" id="A0A1H3TPJ5"/>
<evidence type="ECO:0000313" key="1">
    <source>
        <dbReference type="EMBL" id="SDZ51259.1"/>
    </source>
</evidence>